<proteinExistence type="predicted"/>
<gene>
    <name evidence="1" type="ORF">LCGC14_2652520</name>
</gene>
<reference evidence="1" key="1">
    <citation type="journal article" date="2015" name="Nature">
        <title>Complex archaea that bridge the gap between prokaryotes and eukaryotes.</title>
        <authorList>
            <person name="Spang A."/>
            <person name="Saw J.H."/>
            <person name="Jorgensen S.L."/>
            <person name="Zaremba-Niedzwiedzka K."/>
            <person name="Martijn J."/>
            <person name="Lind A.E."/>
            <person name="van Eijk R."/>
            <person name="Schleper C."/>
            <person name="Guy L."/>
            <person name="Ettema T.J."/>
        </authorList>
    </citation>
    <scope>NUCLEOTIDE SEQUENCE</scope>
</reference>
<comment type="caution">
    <text evidence="1">The sequence shown here is derived from an EMBL/GenBank/DDBJ whole genome shotgun (WGS) entry which is preliminary data.</text>
</comment>
<organism evidence="1">
    <name type="scientific">marine sediment metagenome</name>
    <dbReference type="NCBI Taxonomy" id="412755"/>
    <lineage>
        <taxon>unclassified sequences</taxon>
        <taxon>metagenomes</taxon>
        <taxon>ecological metagenomes</taxon>
    </lineage>
</organism>
<name>A0A0F9AGQ3_9ZZZZ</name>
<dbReference type="EMBL" id="LAZR01046042">
    <property type="protein sequence ID" value="KKK97460.1"/>
    <property type="molecule type" value="Genomic_DNA"/>
</dbReference>
<evidence type="ECO:0000313" key="1">
    <source>
        <dbReference type="EMBL" id="KKK97460.1"/>
    </source>
</evidence>
<accession>A0A0F9AGQ3</accession>
<protein>
    <submittedName>
        <fullName evidence="1">Uncharacterized protein</fullName>
    </submittedName>
</protein>
<dbReference type="AlphaFoldDB" id="A0A0F9AGQ3"/>
<sequence length="80" mass="9663">MQNEKEKSNKVKAEIYFKNRWNAYVKLKPVGSLSCVFKSELIDNRYYEISKLNRERQPVTNDILFLIDIYDILPYKEIEE</sequence>